<dbReference type="SMART" id="SM00342">
    <property type="entry name" value="HTH_ARAC"/>
    <property type="match status" value="1"/>
</dbReference>
<dbReference type="InterPro" id="IPR018062">
    <property type="entry name" value="HTH_AraC-typ_CS"/>
</dbReference>
<dbReference type="Pfam" id="PF12833">
    <property type="entry name" value="HTH_18"/>
    <property type="match status" value="1"/>
</dbReference>
<name>A0A2Y9BKA9_9FIRM</name>
<dbReference type="InterPro" id="IPR018060">
    <property type="entry name" value="HTH_AraC"/>
</dbReference>
<dbReference type="PROSITE" id="PS00041">
    <property type="entry name" value="HTH_ARAC_FAMILY_1"/>
    <property type="match status" value="1"/>
</dbReference>
<evidence type="ECO:0000256" key="1">
    <source>
        <dbReference type="ARBA" id="ARBA00023015"/>
    </source>
</evidence>
<dbReference type="GO" id="GO:0043565">
    <property type="term" value="F:sequence-specific DNA binding"/>
    <property type="evidence" value="ECO:0007669"/>
    <property type="project" value="InterPro"/>
</dbReference>
<evidence type="ECO:0000256" key="3">
    <source>
        <dbReference type="ARBA" id="ARBA00023163"/>
    </source>
</evidence>
<feature type="domain" description="HTH araC/xylS-type" evidence="4">
    <location>
        <begin position="184"/>
        <end position="282"/>
    </location>
</feature>
<dbReference type="OrthoDB" id="9799319at2"/>
<dbReference type="PANTHER" id="PTHR43280:SF2">
    <property type="entry name" value="HTH-TYPE TRANSCRIPTIONAL REGULATOR EXSA"/>
    <property type="match status" value="1"/>
</dbReference>
<dbReference type="PRINTS" id="PR00032">
    <property type="entry name" value="HTHARAC"/>
</dbReference>
<dbReference type="GO" id="GO:0003700">
    <property type="term" value="F:DNA-binding transcription factor activity"/>
    <property type="evidence" value="ECO:0007669"/>
    <property type="project" value="InterPro"/>
</dbReference>
<keyword evidence="6" id="KW-1185">Reference proteome</keyword>
<evidence type="ECO:0000259" key="4">
    <source>
        <dbReference type="PROSITE" id="PS01124"/>
    </source>
</evidence>
<dbReference type="AlphaFoldDB" id="A0A2Y9BKA9"/>
<accession>A0A2Y9BKA9</accession>
<dbReference type="InterPro" id="IPR009057">
    <property type="entry name" value="Homeodomain-like_sf"/>
</dbReference>
<dbReference type="InterPro" id="IPR020449">
    <property type="entry name" value="Tscrpt_reg_AraC-type_HTH"/>
</dbReference>
<dbReference type="PANTHER" id="PTHR43280">
    <property type="entry name" value="ARAC-FAMILY TRANSCRIPTIONAL REGULATOR"/>
    <property type="match status" value="1"/>
</dbReference>
<organism evidence="5 6">
    <name type="scientific">Faecalicatena orotica</name>
    <dbReference type="NCBI Taxonomy" id="1544"/>
    <lineage>
        <taxon>Bacteria</taxon>
        <taxon>Bacillati</taxon>
        <taxon>Bacillota</taxon>
        <taxon>Clostridia</taxon>
        <taxon>Lachnospirales</taxon>
        <taxon>Lachnospiraceae</taxon>
        <taxon>Faecalicatena</taxon>
    </lineage>
</organism>
<protein>
    <submittedName>
        <fullName evidence="5">AraC-like DNA-binding protein</fullName>
    </submittedName>
</protein>
<dbReference type="EMBL" id="QGDL01000016">
    <property type="protein sequence ID" value="PWJ22905.1"/>
    <property type="molecule type" value="Genomic_DNA"/>
</dbReference>
<sequence>MQTNSYFEELNFEEKKKIIVSKKIDTTFSDTMHWHPFVEILVSCYDNNEVTINFTKYTLKINDLVIIYPGDLHSLIHVDEKAFILVQFPLDLLMIMSEFNSNFSVFSQYHCIKYDPSNIDVDRMIFLIKELPELYYSDALFNEVRIYSLLLEFFVKFGQYCINDKKEEFASDTNEEYKSLKLMAEACLYISQNCTKSLTLDDISRYIGFSKYHFSHLFKTYTNMTFIDFLTTERIKMAESLISNPKAHMIDIAYDSGFSSISSFNRAFKKIKGISPSEFRKTLINNSVDVKSPVGLEEEGDPVS</sequence>
<comment type="caution">
    <text evidence="5">The sequence shown here is derived from an EMBL/GenBank/DDBJ whole genome shotgun (WGS) entry which is preliminary data.</text>
</comment>
<keyword evidence="3" id="KW-0804">Transcription</keyword>
<dbReference type="RefSeq" id="WP_109733291.1">
    <property type="nucleotide sequence ID" value="NZ_BAAACK010000022.1"/>
</dbReference>
<keyword evidence="2 5" id="KW-0238">DNA-binding</keyword>
<dbReference type="SUPFAM" id="SSF46689">
    <property type="entry name" value="Homeodomain-like"/>
    <property type="match status" value="2"/>
</dbReference>
<evidence type="ECO:0000256" key="2">
    <source>
        <dbReference type="ARBA" id="ARBA00023125"/>
    </source>
</evidence>
<proteinExistence type="predicted"/>
<dbReference type="PROSITE" id="PS01124">
    <property type="entry name" value="HTH_ARAC_FAMILY_2"/>
    <property type="match status" value="1"/>
</dbReference>
<dbReference type="Proteomes" id="UP000245845">
    <property type="component" value="Unassembled WGS sequence"/>
</dbReference>
<reference evidence="5 6" key="1">
    <citation type="submission" date="2018-05" db="EMBL/GenBank/DDBJ databases">
        <title>The Hungate 1000. A catalogue of reference genomes from the rumen microbiome.</title>
        <authorList>
            <person name="Kelly W."/>
        </authorList>
    </citation>
    <scope>NUCLEOTIDE SEQUENCE [LARGE SCALE GENOMIC DNA]</scope>
    <source>
        <strain evidence="5 6">NLAE-zl-C242</strain>
    </source>
</reference>
<dbReference type="InterPro" id="IPR037923">
    <property type="entry name" value="HTH-like"/>
</dbReference>
<gene>
    <name evidence="5" type="ORF">A8806_11681</name>
</gene>
<keyword evidence="1" id="KW-0805">Transcription regulation</keyword>
<evidence type="ECO:0000313" key="6">
    <source>
        <dbReference type="Proteomes" id="UP000245845"/>
    </source>
</evidence>
<evidence type="ECO:0000313" key="5">
    <source>
        <dbReference type="EMBL" id="PWJ22905.1"/>
    </source>
</evidence>
<dbReference type="SUPFAM" id="SSF51215">
    <property type="entry name" value="Regulatory protein AraC"/>
    <property type="match status" value="1"/>
</dbReference>
<dbReference type="Gene3D" id="1.10.10.60">
    <property type="entry name" value="Homeodomain-like"/>
    <property type="match status" value="2"/>
</dbReference>